<dbReference type="EMBL" id="JAGIOO010000001">
    <property type="protein sequence ID" value="MBP2471558.1"/>
    <property type="molecule type" value="Genomic_DNA"/>
</dbReference>
<organism evidence="2 3">
    <name type="scientific">Crossiella equi</name>
    <dbReference type="NCBI Taxonomy" id="130796"/>
    <lineage>
        <taxon>Bacteria</taxon>
        <taxon>Bacillati</taxon>
        <taxon>Actinomycetota</taxon>
        <taxon>Actinomycetes</taxon>
        <taxon>Pseudonocardiales</taxon>
        <taxon>Pseudonocardiaceae</taxon>
        <taxon>Crossiella</taxon>
    </lineage>
</organism>
<dbReference type="Proteomes" id="UP001519363">
    <property type="component" value="Unassembled WGS sequence"/>
</dbReference>
<gene>
    <name evidence="2" type="ORF">JOF53_000430</name>
</gene>
<feature type="domain" description="AB hydrolase-1" evidence="1">
    <location>
        <begin position="31"/>
        <end position="260"/>
    </location>
</feature>
<dbReference type="PANTHER" id="PTHR43433:SF5">
    <property type="entry name" value="AB HYDROLASE-1 DOMAIN-CONTAINING PROTEIN"/>
    <property type="match status" value="1"/>
</dbReference>
<dbReference type="Pfam" id="PF00561">
    <property type="entry name" value="Abhydrolase_1"/>
    <property type="match status" value="1"/>
</dbReference>
<dbReference type="RefSeq" id="WP_086782737.1">
    <property type="nucleotide sequence ID" value="NZ_JAGIOO010000001.1"/>
</dbReference>
<comment type="caution">
    <text evidence="2">The sequence shown here is derived from an EMBL/GenBank/DDBJ whole genome shotgun (WGS) entry which is preliminary data.</text>
</comment>
<accession>A0ABS5A4Q3</accession>
<protein>
    <submittedName>
        <fullName evidence="2">Pimeloyl-ACP methyl ester carboxylesterase</fullName>
    </submittedName>
</protein>
<dbReference type="InterPro" id="IPR000073">
    <property type="entry name" value="AB_hydrolase_1"/>
</dbReference>
<dbReference type="PRINTS" id="PR00111">
    <property type="entry name" value="ABHYDROLASE"/>
</dbReference>
<dbReference type="Gene3D" id="3.40.50.1820">
    <property type="entry name" value="alpha/beta hydrolase"/>
    <property type="match status" value="1"/>
</dbReference>
<evidence type="ECO:0000259" key="1">
    <source>
        <dbReference type="Pfam" id="PF00561"/>
    </source>
</evidence>
<dbReference type="InterPro" id="IPR050471">
    <property type="entry name" value="AB_hydrolase"/>
</dbReference>
<evidence type="ECO:0000313" key="2">
    <source>
        <dbReference type="EMBL" id="MBP2471558.1"/>
    </source>
</evidence>
<dbReference type="InterPro" id="IPR029058">
    <property type="entry name" value="AB_hydrolase_fold"/>
</dbReference>
<proteinExistence type="predicted"/>
<sequence length="276" mass="29954">MHTHATAPTQLADAGGVQLAYRRFGAETGTPLVFLQHFRGGLDHWDPAVTDGLARTRPVVLVNYGGVGASTGQTPDTVEGMADQVAAALRSLGLTEVDVLGFSIGGMVAQELTLRNPGLVRRLVLVGTKPKGGTTEGAHPDFAHVATRNEVPVLEDFQFLFFDPSETSQQAGREFWARRNARTEGRDPNSGVQTMQAQGNAVAVWQAEDLSDLEKITQPVLVVNGREDIMVPTYNSYLLARHLPNAQLSIYPDAGHGSLFQYPELFVSQTTEFLDR</sequence>
<dbReference type="SUPFAM" id="SSF53474">
    <property type="entry name" value="alpha/beta-Hydrolases"/>
    <property type="match status" value="1"/>
</dbReference>
<keyword evidence="3" id="KW-1185">Reference proteome</keyword>
<dbReference type="PANTHER" id="PTHR43433">
    <property type="entry name" value="HYDROLASE, ALPHA/BETA FOLD FAMILY PROTEIN"/>
    <property type="match status" value="1"/>
</dbReference>
<evidence type="ECO:0000313" key="3">
    <source>
        <dbReference type="Proteomes" id="UP001519363"/>
    </source>
</evidence>
<reference evidence="2 3" key="1">
    <citation type="submission" date="2021-03" db="EMBL/GenBank/DDBJ databases">
        <title>Sequencing the genomes of 1000 actinobacteria strains.</title>
        <authorList>
            <person name="Klenk H.-P."/>
        </authorList>
    </citation>
    <scope>NUCLEOTIDE SEQUENCE [LARGE SCALE GENOMIC DNA]</scope>
    <source>
        <strain evidence="2 3">DSM 44580</strain>
    </source>
</reference>
<name>A0ABS5A4Q3_9PSEU</name>